<evidence type="ECO:0000313" key="1">
    <source>
        <dbReference type="EMBL" id="GIE02823.1"/>
    </source>
</evidence>
<evidence type="ECO:0000313" key="2">
    <source>
        <dbReference type="Proteomes" id="UP000637628"/>
    </source>
</evidence>
<dbReference type="RefSeq" id="WP_203728554.1">
    <property type="nucleotide sequence ID" value="NZ_BAAATX010000013.1"/>
</dbReference>
<evidence type="ECO:0008006" key="3">
    <source>
        <dbReference type="Google" id="ProtNLM"/>
    </source>
</evidence>
<accession>A0ABQ3YZ04</accession>
<proteinExistence type="predicted"/>
<dbReference type="Proteomes" id="UP000637628">
    <property type="component" value="Unassembled WGS sequence"/>
</dbReference>
<dbReference type="EMBL" id="BOML01000034">
    <property type="protein sequence ID" value="GIE02823.1"/>
    <property type="molecule type" value="Genomic_DNA"/>
</dbReference>
<organism evidence="1 2">
    <name type="scientific">Paractinoplanes durhamensis</name>
    <dbReference type="NCBI Taxonomy" id="113563"/>
    <lineage>
        <taxon>Bacteria</taxon>
        <taxon>Bacillati</taxon>
        <taxon>Actinomycetota</taxon>
        <taxon>Actinomycetes</taxon>
        <taxon>Micromonosporales</taxon>
        <taxon>Micromonosporaceae</taxon>
        <taxon>Paractinoplanes</taxon>
    </lineage>
</organism>
<sequence>MTDNQAPEDLGAPVSYLVLADGTPAFDTSGDRAGEVVHVLDDEQSDVFHGLIVKTPAGHRFARAGVIDGLFEHGVIISVPAAELPEPSADPAARAAENDEGLGAGLKKAWDWLVQPR</sequence>
<protein>
    <recommendedName>
        <fullName evidence="3">PRC-barrel domain-containing protein</fullName>
    </recommendedName>
</protein>
<gene>
    <name evidence="1" type="ORF">Adu01nite_41730</name>
</gene>
<reference evidence="1 2" key="1">
    <citation type="submission" date="2021-01" db="EMBL/GenBank/DDBJ databases">
        <title>Whole genome shotgun sequence of Actinoplanes durhamensis NBRC 14914.</title>
        <authorList>
            <person name="Komaki H."/>
            <person name="Tamura T."/>
        </authorList>
    </citation>
    <scope>NUCLEOTIDE SEQUENCE [LARGE SCALE GENOMIC DNA]</scope>
    <source>
        <strain evidence="1 2">NBRC 14914</strain>
    </source>
</reference>
<keyword evidence="2" id="KW-1185">Reference proteome</keyword>
<name>A0ABQ3YZ04_9ACTN</name>
<comment type="caution">
    <text evidence="1">The sequence shown here is derived from an EMBL/GenBank/DDBJ whole genome shotgun (WGS) entry which is preliminary data.</text>
</comment>